<dbReference type="AlphaFoldDB" id="A0AAD7GI14"/>
<dbReference type="SUPFAM" id="SSF51556">
    <property type="entry name" value="Metallo-dependent hydrolases"/>
    <property type="match status" value="1"/>
</dbReference>
<dbReference type="InterPro" id="IPR032466">
    <property type="entry name" value="Metal_Hydrolase"/>
</dbReference>
<proteinExistence type="predicted"/>
<reference evidence="1" key="1">
    <citation type="submission" date="2023-03" db="EMBL/GenBank/DDBJ databases">
        <title>Massive genome expansion in bonnet fungi (Mycena s.s.) driven by repeated elements and novel gene families across ecological guilds.</title>
        <authorList>
            <consortium name="Lawrence Berkeley National Laboratory"/>
            <person name="Harder C.B."/>
            <person name="Miyauchi S."/>
            <person name="Viragh M."/>
            <person name="Kuo A."/>
            <person name="Thoen E."/>
            <person name="Andreopoulos B."/>
            <person name="Lu D."/>
            <person name="Skrede I."/>
            <person name="Drula E."/>
            <person name="Henrissat B."/>
            <person name="Morin E."/>
            <person name="Kohler A."/>
            <person name="Barry K."/>
            <person name="LaButti K."/>
            <person name="Morin E."/>
            <person name="Salamov A."/>
            <person name="Lipzen A."/>
            <person name="Mereny Z."/>
            <person name="Hegedus B."/>
            <person name="Baldrian P."/>
            <person name="Stursova M."/>
            <person name="Weitz H."/>
            <person name="Taylor A."/>
            <person name="Grigoriev I.V."/>
            <person name="Nagy L.G."/>
            <person name="Martin F."/>
            <person name="Kauserud H."/>
        </authorList>
    </citation>
    <scope>NUCLEOTIDE SEQUENCE</scope>
    <source>
        <strain evidence="1">CBHHK067</strain>
    </source>
</reference>
<gene>
    <name evidence="1" type="ORF">B0H17DRAFT_894957</name>
</gene>
<dbReference type="EMBL" id="JARKIE010000036">
    <property type="protein sequence ID" value="KAJ7695967.1"/>
    <property type="molecule type" value="Genomic_DNA"/>
</dbReference>
<protein>
    <submittedName>
        <fullName evidence="1">Uncharacterized protein</fullName>
    </submittedName>
</protein>
<name>A0AAD7GI14_MYCRO</name>
<dbReference type="Gene3D" id="3.20.20.140">
    <property type="entry name" value="Metal-dependent hydrolases"/>
    <property type="match status" value="1"/>
</dbReference>
<comment type="caution">
    <text evidence="1">The sequence shown here is derived from an EMBL/GenBank/DDBJ whole genome shotgun (WGS) entry which is preliminary data.</text>
</comment>
<dbReference type="Proteomes" id="UP001221757">
    <property type="component" value="Unassembled WGS sequence"/>
</dbReference>
<feature type="non-terminal residue" evidence="1">
    <location>
        <position position="1"/>
    </location>
</feature>
<evidence type="ECO:0000313" key="2">
    <source>
        <dbReference type="Proteomes" id="UP001221757"/>
    </source>
</evidence>
<keyword evidence="2" id="KW-1185">Reference proteome</keyword>
<accession>A0AAD7GI14</accession>
<organism evidence="1 2">
    <name type="scientific">Mycena rosella</name>
    <name type="common">Pink bonnet</name>
    <name type="synonym">Agaricus rosellus</name>
    <dbReference type="NCBI Taxonomy" id="1033263"/>
    <lineage>
        <taxon>Eukaryota</taxon>
        <taxon>Fungi</taxon>
        <taxon>Dikarya</taxon>
        <taxon>Basidiomycota</taxon>
        <taxon>Agaricomycotina</taxon>
        <taxon>Agaricomycetes</taxon>
        <taxon>Agaricomycetidae</taxon>
        <taxon>Agaricales</taxon>
        <taxon>Marasmiineae</taxon>
        <taxon>Mycenaceae</taxon>
        <taxon>Mycena</taxon>
    </lineage>
</organism>
<evidence type="ECO:0000313" key="1">
    <source>
        <dbReference type="EMBL" id="KAJ7695967.1"/>
    </source>
</evidence>
<sequence length="72" mass="7979">LTASLPTYERLVKPVLPPRFVPTCSDELLVGLGKLSAAENLKIQSHLSEMNDQVEAVRSERGVEDIEVFDRA</sequence>
<feature type="non-terminal residue" evidence="1">
    <location>
        <position position="72"/>
    </location>
</feature>